<dbReference type="Gene3D" id="1.10.110.10">
    <property type="entry name" value="Plant lipid-transfer and hydrophobic proteins"/>
    <property type="match status" value="1"/>
</dbReference>
<gene>
    <name evidence="10" type="ORF">MANES_05G138000</name>
</gene>
<organism evidence="10">
    <name type="scientific">Manihot esculenta</name>
    <name type="common">Cassava</name>
    <name type="synonym">Jatropha manihot</name>
    <dbReference type="NCBI Taxonomy" id="3983"/>
    <lineage>
        <taxon>Eukaryota</taxon>
        <taxon>Viridiplantae</taxon>
        <taxon>Streptophyta</taxon>
        <taxon>Embryophyta</taxon>
        <taxon>Tracheophyta</taxon>
        <taxon>Spermatophyta</taxon>
        <taxon>Magnoliopsida</taxon>
        <taxon>eudicotyledons</taxon>
        <taxon>Gunneridae</taxon>
        <taxon>Pentapetalae</taxon>
        <taxon>rosids</taxon>
        <taxon>fabids</taxon>
        <taxon>Malpighiales</taxon>
        <taxon>Euphorbiaceae</taxon>
        <taxon>Crotonoideae</taxon>
        <taxon>Manihoteae</taxon>
        <taxon>Manihot</taxon>
    </lineage>
</organism>
<protein>
    <recommendedName>
        <fullName evidence="9">Bifunctional inhibitor/plant lipid transfer protein/seed storage helical domain-containing protein</fullName>
    </recommendedName>
</protein>
<dbReference type="PANTHER" id="PTHR33044">
    <property type="entry name" value="BIFUNCTIONAL INHIBITOR/LIPID-TRANSFER PROTEIN/SEED STORAGE 2S ALBUMIN SUPERFAMILY PROTEIN-RELATED"/>
    <property type="match status" value="1"/>
</dbReference>
<dbReference type="Pfam" id="PF14368">
    <property type="entry name" value="LTP_2"/>
    <property type="match status" value="1"/>
</dbReference>
<keyword evidence="7" id="KW-0325">Glycoprotein</keyword>
<sequence length="290" mass="31427">MQIAEEHTPSMHVTTHAQNALSSYLINHLLNPKFLISNNQHITHAMASLHPQFPMVVTSLVFLFLIFLPSKAVSQSEDIPITPDPTIADCTPRLLPLTPCAPFVQGVAQSPPPSCCDNLRQLYLQQPGCLCIFLNDTNLSSFPINSTLALQLPALCHIHVKISACSGIPEVPSSSPAFQVPLGAHNNSAKGKHINSSVAGMQIHTNIELVLINSVLSLHYKQVLQFLISFSNTTPLFVMSASPMVQVTPRPVIMGLGLGRSAGRKLKPERLLVLLMTLAATFLTKATHSV</sequence>
<dbReference type="InterPro" id="IPR016140">
    <property type="entry name" value="Bifunc_inhib/LTP/seed_store"/>
</dbReference>
<comment type="subcellular location">
    <subcellularLocation>
        <location evidence="1">Cell membrane</location>
        <topology evidence="1">Lipid-anchor</topology>
        <topology evidence="1">GPI-anchor</topology>
    </subcellularLocation>
</comment>
<keyword evidence="8" id="KW-0449">Lipoprotein</keyword>
<evidence type="ECO:0000313" key="10">
    <source>
        <dbReference type="EMBL" id="OAY50463.1"/>
    </source>
</evidence>
<dbReference type="GO" id="GO:0005886">
    <property type="term" value="C:plasma membrane"/>
    <property type="evidence" value="ECO:0007669"/>
    <property type="project" value="UniProtKB-SubCell"/>
</dbReference>
<proteinExistence type="inferred from homology"/>
<dbReference type="InterPro" id="IPR043325">
    <property type="entry name" value="LTSS"/>
</dbReference>
<evidence type="ECO:0000256" key="1">
    <source>
        <dbReference type="ARBA" id="ARBA00004609"/>
    </source>
</evidence>
<keyword evidence="6" id="KW-1015">Disulfide bond</keyword>
<keyword evidence="3" id="KW-1003">Cell membrane</keyword>
<evidence type="ECO:0000256" key="8">
    <source>
        <dbReference type="ARBA" id="ARBA00023288"/>
    </source>
</evidence>
<keyword evidence="4" id="KW-0336">GPI-anchor</keyword>
<feature type="domain" description="Bifunctional inhibitor/plant lipid transfer protein/seed storage helical" evidence="9">
    <location>
        <begin position="81"/>
        <end position="165"/>
    </location>
</feature>
<keyword evidence="4" id="KW-0472">Membrane</keyword>
<dbReference type="EMBL" id="CM004391">
    <property type="protein sequence ID" value="OAY50463.1"/>
    <property type="molecule type" value="Genomic_DNA"/>
</dbReference>
<evidence type="ECO:0000256" key="4">
    <source>
        <dbReference type="ARBA" id="ARBA00022622"/>
    </source>
</evidence>
<evidence type="ECO:0000256" key="7">
    <source>
        <dbReference type="ARBA" id="ARBA00023180"/>
    </source>
</evidence>
<comment type="similarity">
    <text evidence="2">Belongs to the plant LTP family.</text>
</comment>
<dbReference type="CDD" id="cd00010">
    <property type="entry name" value="AAI_LTSS"/>
    <property type="match status" value="1"/>
</dbReference>
<evidence type="ECO:0000256" key="5">
    <source>
        <dbReference type="ARBA" id="ARBA00022729"/>
    </source>
</evidence>
<dbReference type="STRING" id="3983.A0A2C9VW47"/>
<name>A0A2C9VW47_MANES</name>
<dbReference type="AlphaFoldDB" id="A0A2C9VW47"/>
<reference evidence="10" key="1">
    <citation type="submission" date="2016-02" db="EMBL/GenBank/DDBJ databases">
        <title>WGS assembly of Manihot esculenta.</title>
        <authorList>
            <person name="Bredeson J.V."/>
            <person name="Prochnik S.E."/>
            <person name="Lyons J.B."/>
            <person name="Schmutz J."/>
            <person name="Grimwood J."/>
            <person name="Vrebalov J."/>
            <person name="Bart R.S."/>
            <person name="Amuge T."/>
            <person name="Ferguson M.E."/>
            <person name="Green R."/>
            <person name="Putnam N."/>
            <person name="Stites J."/>
            <person name="Rounsley S."/>
            <person name="Rokhsar D.S."/>
        </authorList>
    </citation>
    <scope>NUCLEOTIDE SEQUENCE [LARGE SCALE GENOMIC DNA]</scope>
    <source>
        <tissue evidence="10">Leaf</tissue>
    </source>
</reference>
<evidence type="ECO:0000256" key="3">
    <source>
        <dbReference type="ARBA" id="ARBA00022475"/>
    </source>
</evidence>
<evidence type="ECO:0000256" key="2">
    <source>
        <dbReference type="ARBA" id="ARBA00009748"/>
    </source>
</evidence>
<accession>A0A2C9VW47</accession>
<evidence type="ECO:0000259" key="9">
    <source>
        <dbReference type="Pfam" id="PF14368"/>
    </source>
</evidence>
<dbReference type="InterPro" id="IPR036312">
    <property type="entry name" value="Bifun_inhib/LTP/seed_sf"/>
</dbReference>
<dbReference type="GO" id="GO:0098552">
    <property type="term" value="C:side of membrane"/>
    <property type="evidence" value="ECO:0007669"/>
    <property type="project" value="UniProtKB-KW"/>
</dbReference>
<dbReference type="SUPFAM" id="SSF47699">
    <property type="entry name" value="Bifunctional inhibitor/lipid-transfer protein/seed storage 2S albumin"/>
    <property type="match status" value="1"/>
</dbReference>
<keyword evidence="5" id="KW-0732">Signal</keyword>
<evidence type="ECO:0000256" key="6">
    <source>
        <dbReference type="ARBA" id="ARBA00023157"/>
    </source>
</evidence>